<dbReference type="AlphaFoldDB" id="A0A084SZR4"/>
<evidence type="ECO:0008006" key="3">
    <source>
        <dbReference type="Google" id="ProtNLM"/>
    </source>
</evidence>
<sequence length="235" mass="26134">MAELFFSPHPDDIALSAFASMLRVPPGVPRAVISVFTQSCWEFVFPVDRTRALAVTSRRLEEDLRFARARGASLVHLGFRDTSLRMSPGVEDRRPSSSDPLFPAVEAALRDVLENEAPDVVCHVPLGISGHVDHLMVRDSILALRGGARGVVFYEDLPYCEQHTEEEIAAFVRALGLGLAPHLMELGAEWPAKVEAMRLYESQLEAKTIPTIERYARRLGAGRGMAERVWKVDSR</sequence>
<dbReference type="Proteomes" id="UP000028547">
    <property type="component" value="Unassembled WGS sequence"/>
</dbReference>
<accession>A0A084SZR4</accession>
<comment type="caution">
    <text evidence="1">The sequence shown here is derived from an EMBL/GenBank/DDBJ whole genome shotgun (WGS) entry which is preliminary data.</text>
</comment>
<dbReference type="Pfam" id="PF02585">
    <property type="entry name" value="PIG-L"/>
    <property type="match status" value="1"/>
</dbReference>
<proteinExistence type="predicted"/>
<organism evidence="1 2">
    <name type="scientific">Archangium violaceum Cb vi76</name>
    <dbReference type="NCBI Taxonomy" id="1406225"/>
    <lineage>
        <taxon>Bacteria</taxon>
        <taxon>Pseudomonadati</taxon>
        <taxon>Myxococcota</taxon>
        <taxon>Myxococcia</taxon>
        <taxon>Myxococcales</taxon>
        <taxon>Cystobacterineae</taxon>
        <taxon>Archangiaceae</taxon>
        <taxon>Archangium</taxon>
    </lineage>
</organism>
<dbReference type="InterPro" id="IPR024078">
    <property type="entry name" value="LmbE-like_dom_sf"/>
</dbReference>
<dbReference type="EMBL" id="JPMI01000031">
    <property type="protein sequence ID" value="KFA93949.1"/>
    <property type="molecule type" value="Genomic_DNA"/>
</dbReference>
<dbReference type="InterPro" id="IPR003737">
    <property type="entry name" value="GlcNAc_PI_deacetylase-related"/>
</dbReference>
<name>A0A084SZR4_9BACT</name>
<dbReference type="Gene3D" id="3.40.50.10320">
    <property type="entry name" value="LmbE-like"/>
    <property type="match status" value="1"/>
</dbReference>
<evidence type="ECO:0000313" key="2">
    <source>
        <dbReference type="Proteomes" id="UP000028547"/>
    </source>
</evidence>
<dbReference type="RefSeq" id="WP_043390662.1">
    <property type="nucleotide sequence ID" value="NZ_JPMI01000031.1"/>
</dbReference>
<reference evidence="1 2" key="1">
    <citation type="submission" date="2014-07" db="EMBL/GenBank/DDBJ databases">
        <title>Draft Genome Sequence of Gephyronic Acid Producer, Cystobacter violaceus Strain Cb vi76.</title>
        <authorList>
            <person name="Stevens D.C."/>
            <person name="Young J."/>
            <person name="Carmichael R."/>
            <person name="Tan J."/>
            <person name="Taylor R.E."/>
        </authorList>
    </citation>
    <scope>NUCLEOTIDE SEQUENCE [LARGE SCALE GENOMIC DNA]</scope>
    <source>
        <strain evidence="1 2">Cb vi76</strain>
    </source>
</reference>
<evidence type="ECO:0000313" key="1">
    <source>
        <dbReference type="EMBL" id="KFA93949.1"/>
    </source>
</evidence>
<dbReference type="SUPFAM" id="SSF102588">
    <property type="entry name" value="LmbE-like"/>
    <property type="match status" value="1"/>
</dbReference>
<gene>
    <name evidence="1" type="ORF">Q664_05750</name>
</gene>
<protein>
    <recommendedName>
        <fullName evidence="3">GlcNAc-PI de-N-acetylase</fullName>
    </recommendedName>
</protein>